<organism evidence="1 2">
    <name type="scientific">Leptospira borgpetersenii serovar Hardjo-bovis str. Sponselee</name>
    <dbReference type="NCBI Taxonomy" id="1303729"/>
    <lineage>
        <taxon>Bacteria</taxon>
        <taxon>Pseudomonadati</taxon>
        <taxon>Spirochaetota</taxon>
        <taxon>Spirochaetia</taxon>
        <taxon>Leptospirales</taxon>
        <taxon>Leptospiraceae</taxon>
        <taxon>Leptospira</taxon>
    </lineage>
</organism>
<dbReference type="EMBL" id="ANMU01000140">
    <property type="protein sequence ID" value="EMJ78936.1"/>
    <property type="molecule type" value="Genomic_DNA"/>
</dbReference>
<evidence type="ECO:0000313" key="2">
    <source>
        <dbReference type="Proteomes" id="UP000011873"/>
    </source>
</evidence>
<comment type="caution">
    <text evidence="1">The sequence shown here is derived from an EMBL/GenBank/DDBJ whole genome shotgun (WGS) entry which is preliminary data.</text>
</comment>
<proteinExistence type="predicted"/>
<protein>
    <submittedName>
        <fullName evidence="1">Uncharacterized protein</fullName>
    </submittedName>
</protein>
<evidence type="ECO:0000313" key="1">
    <source>
        <dbReference type="EMBL" id="EMJ78936.1"/>
    </source>
</evidence>
<accession>M6BK57</accession>
<dbReference type="AlphaFoldDB" id="M6BK57"/>
<sequence>MGDLKNMRKKIYCSGWGAISGARLKYLNSIAQMELSTGLNLDDLHLFELQ</sequence>
<gene>
    <name evidence="1" type="ORF">LEP1GSC016_0256</name>
</gene>
<dbReference type="PATRIC" id="fig|1218567.3.peg.3633"/>
<reference evidence="1 2" key="1">
    <citation type="submission" date="2013-01" db="EMBL/GenBank/DDBJ databases">
        <authorList>
            <person name="Harkins D.M."/>
            <person name="Durkin A.S."/>
            <person name="Brinkac L.M."/>
            <person name="Haft D.H."/>
            <person name="Selengut J.D."/>
            <person name="Sanka R."/>
            <person name="DePew J."/>
            <person name="Purushe J."/>
            <person name="Galloway R.L."/>
            <person name="Vinetz J.M."/>
            <person name="Sutton G.G."/>
            <person name="Nierman W.C."/>
            <person name="Fouts D.E."/>
        </authorList>
    </citation>
    <scope>NUCLEOTIDE SEQUENCE [LARGE SCALE GENOMIC DNA]</scope>
    <source>
        <strain evidence="1 2">Sponselee CDC</strain>
    </source>
</reference>
<dbReference type="Proteomes" id="UP000011873">
    <property type="component" value="Unassembled WGS sequence"/>
</dbReference>
<name>M6BK57_LEPBO</name>